<evidence type="ECO:0000256" key="1">
    <source>
        <dbReference type="SAM" id="Phobius"/>
    </source>
</evidence>
<dbReference type="OrthoDB" id="5417329at2"/>
<name>D7CRI8_TRURR</name>
<sequence>MAVIFALSTALAFGIGDFLGGFAAKRVPALVVSLLSQAAALFVFGFVALFVRDELPGGAVLAWGVAAGLALGLGHLYYYRGLSLGQMGIVATDTAVWSALVPVAAGLLLGERPSLLALWGIGTVIVALGLVSRSDGQGGGDTQFTRRVGISAWRASQPGRLEGILAGVGYGLFFIGLDQTGTGNPLWPQLAAVAGSLVVLGLAALVVRPPLRTGFAQWPLLVAIGVIQATGFVTFILATQTGLLSIVAVLAALSPLPTMILARLVLAQRLTRIQLLGVVMALVGIALVTVA</sequence>
<dbReference type="eggNOG" id="COG2510">
    <property type="taxonomic scope" value="Bacteria"/>
</dbReference>
<gene>
    <name evidence="3" type="ordered locus">Trad_0339</name>
</gene>
<feature type="transmembrane region" description="Helical" evidence="1">
    <location>
        <begin position="30"/>
        <end position="51"/>
    </location>
</feature>
<dbReference type="InterPro" id="IPR037185">
    <property type="entry name" value="EmrE-like"/>
</dbReference>
<evidence type="ECO:0000313" key="3">
    <source>
        <dbReference type="EMBL" id="ADI13478.1"/>
    </source>
</evidence>
<accession>D7CRI8</accession>
<dbReference type="EMBL" id="CP002049">
    <property type="protein sequence ID" value="ADI13478.1"/>
    <property type="molecule type" value="Genomic_DNA"/>
</dbReference>
<dbReference type="InterPro" id="IPR000620">
    <property type="entry name" value="EamA_dom"/>
</dbReference>
<feature type="transmembrane region" description="Helical" evidence="1">
    <location>
        <begin position="243"/>
        <end position="266"/>
    </location>
</feature>
<keyword evidence="4" id="KW-1185">Reference proteome</keyword>
<feature type="domain" description="EamA" evidence="2">
    <location>
        <begin position="2"/>
        <end position="132"/>
    </location>
</feature>
<evidence type="ECO:0000259" key="2">
    <source>
        <dbReference type="Pfam" id="PF00892"/>
    </source>
</evidence>
<reference evidence="3 4" key="2">
    <citation type="journal article" date="2011" name="Stand. Genomic Sci.">
        <title>Complete genome sequence of Truepera radiovictrix type strain (RQ-24).</title>
        <authorList>
            <person name="Ivanova N."/>
            <person name="Rohde C."/>
            <person name="Munk C."/>
            <person name="Nolan M."/>
            <person name="Lucas S."/>
            <person name="Del Rio T.G."/>
            <person name="Tice H."/>
            <person name="Deshpande S."/>
            <person name="Cheng J.F."/>
            <person name="Tapia R."/>
            <person name="Han C."/>
            <person name="Goodwin L."/>
            <person name="Pitluck S."/>
            <person name="Liolios K."/>
            <person name="Mavromatis K."/>
            <person name="Mikhailova N."/>
            <person name="Pati A."/>
            <person name="Chen A."/>
            <person name="Palaniappan K."/>
            <person name="Land M."/>
            <person name="Hauser L."/>
            <person name="Chang Y.J."/>
            <person name="Jeffries C.D."/>
            <person name="Brambilla E."/>
            <person name="Rohde M."/>
            <person name="Goker M."/>
            <person name="Tindall B.J."/>
            <person name="Woyke T."/>
            <person name="Bristow J."/>
            <person name="Eisen J.A."/>
            <person name="Markowitz V."/>
            <person name="Hugenholtz P."/>
            <person name="Kyrpides N.C."/>
            <person name="Klenk H.P."/>
            <person name="Lapidus A."/>
        </authorList>
    </citation>
    <scope>NUCLEOTIDE SEQUENCE [LARGE SCALE GENOMIC DNA]</scope>
    <source>
        <strain evidence="4">DSM 17093 / CIP 108686 / LMG 22925 / RQ-24</strain>
    </source>
</reference>
<reference evidence="4" key="1">
    <citation type="submission" date="2010-05" db="EMBL/GenBank/DDBJ databases">
        <title>The complete genome of Truepera radiovictris DSM 17093.</title>
        <authorList>
            <consortium name="US DOE Joint Genome Institute (JGI-PGF)"/>
            <person name="Lucas S."/>
            <person name="Copeland A."/>
            <person name="Lapidus A."/>
            <person name="Glavina del Rio T."/>
            <person name="Dalin E."/>
            <person name="Tice H."/>
            <person name="Bruce D."/>
            <person name="Goodwin L."/>
            <person name="Pitluck S."/>
            <person name="Kyrpides N."/>
            <person name="Mavromatis K."/>
            <person name="Ovchinnikova G."/>
            <person name="Munk A.C."/>
            <person name="Detter J.C."/>
            <person name="Han C."/>
            <person name="Tapia R."/>
            <person name="Land M."/>
            <person name="Hauser L."/>
            <person name="Markowitz V."/>
            <person name="Cheng J.-F."/>
            <person name="Hugenholtz P."/>
            <person name="Woyke T."/>
            <person name="Wu D."/>
            <person name="Tindall B."/>
            <person name="Pomrenke H.G."/>
            <person name="Brambilla E."/>
            <person name="Klenk H.-P."/>
            <person name="Eisen J.A."/>
        </authorList>
    </citation>
    <scope>NUCLEOTIDE SEQUENCE [LARGE SCALE GENOMIC DNA]</scope>
    <source>
        <strain evidence="4">DSM 17093 / CIP 108686 / LMG 22925 / RQ-24</strain>
    </source>
</reference>
<dbReference type="SUPFAM" id="SSF103481">
    <property type="entry name" value="Multidrug resistance efflux transporter EmrE"/>
    <property type="match status" value="2"/>
</dbReference>
<dbReference type="Gene3D" id="1.10.3730.20">
    <property type="match status" value="1"/>
</dbReference>
<dbReference type="HOGENOM" id="CLU_082109_0_0_0"/>
<feature type="transmembrane region" description="Helical" evidence="1">
    <location>
        <begin position="58"/>
        <end position="78"/>
    </location>
</feature>
<keyword evidence="1" id="KW-0812">Transmembrane</keyword>
<dbReference type="GO" id="GO:0016020">
    <property type="term" value="C:membrane"/>
    <property type="evidence" value="ECO:0007669"/>
    <property type="project" value="InterPro"/>
</dbReference>
<keyword evidence="1" id="KW-0472">Membrane</keyword>
<organism evidence="3 4">
    <name type="scientific">Truepera radiovictrix (strain DSM 17093 / CIP 108686 / LMG 22925 / RQ-24)</name>
    <dbReference type="NCBI Taxonomy" id="649638"/>
    <lineage>
        <taxon>Bacteria</taxon>
        <taxon>Thermotogati</taxon>
        <taxon>Deinococcota</taxon>
        <taxon>Deinococci</taxon>
        <taxon>Trueperales</taxon>
        <taxon>Trueperaceae</taxon>
        <taxon>Truepera</taxon>
    </lineage>
</organism>
<dbReference type="TCDB" id="2.A.7.36.4">
    <property type="family name" value="the drug/metabolite transporter (dmt) superfamily"/>
</dbReference>
<dbReference type="Proteomes" id="UP000000379">
    <property type="component" value="Chromosome"/>
</dbReference>
<dbReference type="KEGG" id="tra:Trad_0339"/>
<evidence type="ECO:0000313" key="4">
    <source>
        <dbReference type="Proteomes" id="UP000000379"/>
    </source>
</evidence>
<feature type="transmembrane region" description="Helical" evidence="1">
    <location>
        <begin position="115"/>
        <end position="132"/>
    </location>
</feature>
<feature type="transmembrane region" description="Helical" evidence="1">
    <location>
        <begin position="84"/>
        <end position="108"/>
    </location>
</feature>
<feature type="transmembrane region" description="Helical" evidence="1">
    <location>
        <begin position="186"/>
        <end position="206"/>
    </location>
</feature>
<dbReference type="AlphaFoldDB" id="D7CRI8"/>
<feature type="transmembrane region" description="Helical" evidence="1">
    <location>
        <begin position="218"/>
        <end position="237"/>
    </location>
</feature>
<proteinExistence type="predicted"/>
<keyword evidence="1" id="KW-1133">Transmembrane helix</keyword>
<feature type="domain" description="EamA" evidence="2">
    <location>
        <begin position="165"/>
        <end position="289"/>
    </location>
</feature>
<protein>
    <recommendedName>
        <fullName evidence="2">EamA domain-containing protein</fullName>
    </recommendedName>
</protein>
<dbReference type="STRING" id="649638.Trad_0339"/>
<dbReference type="Pfam" id="PF00892">
    <property type="entry name" value="EamA"/>
    <property type="match status" value="2"/>
</dbReference>
<feature type="transmembrane region" description="Helical" evidence="1">
    <location>
        <begin position="273"/>
        <end position="290"/>
    </location>
</feature>
<dbReference type="RefSeq" id="WP_013176858.1">
    <property type="nucleotide sequence ID" value="NC_014221.1"/>
</dbReference>